<gene>
    <name evidence="1" type="ORF">GWK47_024130</name>
</gene>
<sequence>MFLSNLYVRILRVPVSKAVMLSPGDTLEDCLGRGEVRACLLPSCRCGGVVRASPQGHPPTATSTREPCWRTTSKAGEVRAHFLLDFGLAKMGDGPPSSRSLTSWTWWATALEMIPDTDHLTEPQLEASHHLLPGRGSRLLHEALDLSPASGLRQTQDKDQTF</sequence>
<keyword evidence="2" id="KW-1185">Reference proteome</keyword>
<dbReference type="Proteomes" id="UP000770661">
    <property type="component" value="Unassembled WGS sequence"/>
</dbReference>
<dbReference type="EMBL" id="JACEEZ010024815">
    <property type="protein sequence ID" value="KAG0707862.1"/>
    <property type="molecule type" value="Genomic_DNA"/>
</dbReference>
<comment type="caution">
    <text evidence="1">The sequence shown here is derived from an EMBL/GenBank/DDBJ whole genome shotgun (WGS) entry which is preliminary data.</text>
</comment>
<reference evidence="1" key="1">
    <citation type="submission" date="2020-07" db="EMBL/GenBank/DDBJ databases">
        <title>The High-quality genome of the commercially important snow crab, Chionoecetes opilio.</title>
        <authorList>
            <person name="Jeong J.-H."/>
            <person name="Ryu S."/>
        </authorList>
    </citation>
    <scope>NUCLEOTIDE SEQUENCE</scope>
    <source>
        <strain evidence="1">MADBK_172401_WGS</strain>
        <tissue evidence="1">Digestive gland</tissue>
    </source>
</reference>
<evidence type="ECO:0000313" key="1">
    <source>
        <dbReference type="EMBL" id="KAG0707862.1"/>
    </source>
</evidence>
<dbReference type="AlphaFoldDB" id="A0A8J4XVN6"/>
<name>A0A8J4XVN6_CHIOP</name>
<proteinExistence type="predicted"/>
<evidence type="ECO:0000313" key="2">
    <source>
        <dbReference type="Proteomes" id="UP000770661"/>
    </source>
</evidence>
<accession>A0A8J4XVN6</accession>
<organism evidence="1 2">
    <name type="scientific">Chionoecetes opilio</name>
    <name type="common">Atlantic snow crab</name>
    <name type="synonym">Cancer opilio</name>
    <dbReference type="NCBI Taxonomy" id="41210"/>
    <lineage>
        <taxon>Eukaryota</taxon>
        <taxon>Metazoa</taxon>
        <taxon>Ecdysozoa</taxon>
        <taxon>Arthropoda</taxon>
        <taxon>Crustacea</taxon>
        <taxon>Multicrustacea</taxon>
        <taxon>Malacostraca</taxon>
        <taxon>Eumalacostraca</taxon>
        <taxon>Eucarida</taxon>
        <taxon>Decapoda</taxon>
        <taxon>Pleocyemata</taxon>
        <taxon>Brachyura</taxon>
        <taxon>Eubrachyura</taxon>
        <taxon>Majoidea</taxon>
        <taxon>Majidae</taxon>
        <taxon>Chionoecetes</taxon>
    </lineage>
</organism>
<protein>
    <submittedName>
        <fullName evidence="1">Uncharacterized protein</fullName>
    </submittedName>
</protein>